<dbReference type="InterPro" id="IPR010415">
    <property type="entry name" value="LpxI_C"/>
</dbReference>
<dbReference type="InterPro" id="IPR041255">
    <property type="entry name" value="LpxI_N"/>
</dbReference>
<dbReference type="InterPro" id="IPR043167">
    <property type="entry name" value="LpxI_C_sf"/>
</dbReference>
<name>A0A1G5EM15_9BACT</name>
<sequence>MKVGIIAGNGQFPLLFSRAAKEKGYRVYAAAIKNEATADVEGVCEETEWLHIGQVKKLIRFFRTHGVAEVVLVGGVTKTHVFRDIRPDTKAVAFLARMRHTHDDTLLSAFARLLEKEGLAVRSSTFLIPEILADAGLWTRKRPTASQAKDMRTGWDIAKEIGRLDVGQCIVMGGGSVLAVEAIDGTDATIRRGGGLGTGDAVLVKVSKPTQDMRFDVPAVGLQTLQTMKEAGVTGLVLEAGHAVVFDREAMVAYANENGMTIVAVDGSPASCPVLGKG</sequence>
<organism evidence="3 4">
    <name type="scientific">Desulfoluna spongiiphila</name>
    <dbReference type="NCBI Taxonomy" id="419481"/>
    <lineage>
        <taxon>Bacteria</taxon>
        <taxon>Pseudomonadati</taxon>
        <taxon>Thermodesulfobacteriota</taxon>
        <taxon>Desulfobacteria</taxon>
        <taxon>Desulfobacterales</taxon>
        <taxon>Desulfolunaceae</taxon>
        <taxon>Desulfoluna</taxon>
    </lineage>
</organism>
<dbReference type="STRING" id="419481.SAMN05216233_106100"/>
<dbReference type="Pfam" id="PF06230">
    <property type="entry name" value="LpxI_C"/>
    <property type="match status" value="1"/>
</dbReference>
<dbReference type="Proteomes" id="UP000198870">
    <property type="component" value="Unassembled WGS sequence"/>
</dbReference>
<feature type="domain" description="LpxI C-terminal" evidence="1">
    <location>
        <begin position="135"/>
        <end position="263"/>
    </location>
</feature>
<dbReference type="AlphaFoldDB" id="A0A1G5EM15"/>
<evidence type="ECO:0000259" key="2">
    <source>
        <dbReference type="Pfam" id="PF17930"/>
    </source>
</evidence>
<keyword evidence="4" id="KW-1185">Reference proteome</keyword>
<evidence type="ECO:0008006" key="5">
    <source>
        <dbReference type="Google" id="ProtNLM"/>
    </source>
</evidence>
<dbReference type="PANTHER" id="PTHR39962">
    <property type="entry name" value="BLL4848 PROTEIN"/>
    <property type="match status" value="1"/>
</dbReference>
<dbReference type="OrthoDB" id="9789836at2"/>
<dbReference type="Pfam" id="PF17930">
    <property type="entry name" value="LpxI_N"/>
    <property type="match status" value="1"/>
</dbReference>
<reference evidence="3 4" key="1">
    <citation type="submission" date="2016-10" db="EMBL/GenBank/DDBJ databases">
        <authorList>
            <person name="de Groot N.N."/>
        </authorList>
    </citation>
    <scope>NUCLEOTIDE SEQUENCE [LARGE SCALE GENOMIC DNA]</scope>
    <source>
        <strain evidence="3 4">AA1</strain>
    </source>
</reference>
<dbReference type="Gene3D" id="3.40.50.20">
    <property type="match status" value="1"/>
</dbReference>
<dbReference type="EMBL" id="FMUX01000006">
    <property type="protein sequence ID" value="SCY28043.1"/>
    <property type="molecule type" value="Genomic_DNA"/>
</dbReference>
<feature type="domain" description="LpxI N-terminal" evidence="2">
    <location>
        <begin position="2"/>
        <end position="130"/>
    </location>
</feature>
<evidence type="ECO:0000259" key="1">
    <source>
        <dbReference type="Pfam" id="PF06230"/>
    </source>
</evidence>
<gene>
    <name evidence="3" type="ORF">SAMN05216233_106100</name>
</gene>
<dbReference type="PANTHER" id="PTHR39962:SF1">
    <property type="entry name" value="LPXI FAMILY PROTEIN"/>
    <property type="match status" value="1"/>
</dbReference>
<evidence type="ECO:0000313" key="3">
    <source>
        <dbReference type="EMBL" id="SCY28043.1"/>
    </source>
</evidence>
<protein>
    <recommendedName>
        <fullName evidence="5">DUF1009 domain-containing protein</fullName>
    </recommendedName>
</protein>
<evidence type="ECO:0000313" key="4">
    <source>
        <dbReference type="Proteomes" id="UP000198870"/>
    </source>
</evidence>
<accession>A0A1G5EM15</accession>
<dbReference type="Gene3D" id="3.40.140.80">
    <property type="match status" value="1"/>
</dbReference>
<proteinExistence type="predicted"/>
<dbReference type="InterPro" id="IPR053174">
    <property type="entry name" value="LpxI"/>
</dbReference>